<reference evidence="3" key="1">
    <citation type="submission" date="2021-05" db="EMBL/GenBank/DDBJ databases">
        <title>The genome of the haptophyte Pavlova lutheri (Diacronema luteri, Pavlovales) - a model for lipid biosynthesis in eukaryotic algae.</title>
        <authorList>
            <person name="Hulatt C.J."/>
            <person name="Posewitz M.C."/>
        </authorList>
    </citation>
    <scope>NUCLEOTIDE SEQUENCE</scope>
    <source>
        <strain evidence="3">NIVA-4/92</strain>
    </source>
</reference>
<feature type="region of interest" description="Disordered" evidence="1">
    <location>
        <begin position="274"/>
        <end position="303"/>
    </location>
</feature>
<feature type="transmembrane region" description="Helical" evidence="2">
    <location>
        <begin position="176"/>
        <end position="195"/>
    </location>
</feature>
<dbReference type="EMBL" id="JAGTXO010000066">
    <property type="protein sequence ID" value="KAG8457637.1"/>
    <property type="molecule type" value="Genomic_DNA"/>
</dbReference>
<evidence type="ECO:0000313" key="4">
    <source>
        <dbReference type="Proteomes" id="UP000751190"/>
    </source>
</evidence>
<feature type="transmembrane region" description="Helical" evidence="2">
    <location>
        <begin position="120"/>
        <end position="144"/>
    </location>
</feature>
<dbReference type="AlphaFoldDB" id="A0A8J5XBI2"/>
<gene>
    <name evidence="3" type="ORF">KFE25_002301</name>
</gene>
<evidence type="ECO:0000256" key="2">
    <source>
        <dbReference type="SAM" id="Phobius"/>
    </source>
</evidence>
<sequence>MKPDVVPSSRPFWWGGFASFCAALFFFLSCLLNLAYLSGTAFEVKSPFQERTPGTFEKWTALDVQLLRDLWAYRAISSELNIAASALITLSFFLLLAAVMALADAFEVHGGNASHKASKVLLVPCFVFAAALAVLELTFNAGAVTTSAWMYKSWKLDDEQVKTLELSYVLTQSRGTWLLGMLWFFFGIGLSAALYLNARHRMLYRSWNVLTAMIVLLCFVGFLSDVARLRWWVVSQAIDLSLTVLVWFLFMPIWLVWIGVYLISQQAEFTPVPMTGPPRDTGAISGNGARAPYRDEEAEMSRL</sequence>
<dbReference type="OMA" id="WAYRAIS"/>
<feature type="compositionally biased region" description="Basic and acidic residues" evidence="1">
    <location>
        <begin position="292"/>
        <end position="303"/>
    </location>
</feature>
<keyword evidence="2" id="KW-0472">Membrane</keyword>
<keyword evidence="4" id="KW-1185">Reference proteome</keyword>
<feature type="transmembrane region" description="Helical" evidence="2">
    <location>
        <begin position="82"/>
        <end position="108"/>
    </location>
</feature>
<keyword evidence="2" id="KW-0812">Transmembrane</keyword>
<evidence type="ECO:0000256" key="1">
    <source>
        <dbReference type="SAM" id="MobiDB-lite"/>
    </source>
</evidence>
<feature type="transmembrane region" description="Helical" evidence="2">
    <location>
        <begin position="244"/>
        <end position="264"/>
    </location>
</feature>
<evidence type="ECO:0000313" key="3">
    <source>
        <dbReference type="EMBL" id="KAG8457637.1"/>
    </source>
</evidence>
<dbReference type="Proteomes" id="UP000751190">
    <property type="component" value="Unassembled WGS sequence"/>
</dbReference>
<comment type="caution">
    <text evidence="3">The sequence shown here is derived from an EMBL/GenBank/DDBJ whole genome shotgun (WGS) entry which is preliminary data.</text>
</comment>
<dbReference type="PROSITE" id="PS51257">
    <property type="entry name" value="PROKAR_LIPOPROTEIN"/>
    <property type="match status" value="1"/>
</dbReference>
<proteinExistence type="predicted"/>
<organism evidence="3 4">
    <name type="scientific">Diacronema lutheri</name>
    <name type="common">Unicellular marine alga</name>
    <name type="synonym">Monochrysis lutheri</name>
    <dbReference type="NCBI Taxonomy" id="2081491"/>
    <lineage>
        <taxon>Eukaryota</taxon>
        <taxon>Haptista</taxon>
        <taxon>Haptophyta</taxon>
        <taxon>Pavlovophyceae</taxon>
        <taxon>Pavlovales</taxon>
        <taxon>Pavlovaceae</taxon>
        <taxon>Diacronema</taxon>
    </lineage>
</organism>
<accession>A0A8J5XBI2</accession>
<dbReference type="OrthoDB" id="10515427at2759"/>
<feature type="transmembrane region" description="Helical" evidence="2">
    <location>
        <begin position="12"/>
        <end position="37"/>
    </location>
</feature>
<feature type="transmembrane region" description="Helical" evidence="2">
    <location>
        <begin position="207"/>
        <end position="224"/>
    </location>
</feature>
<protein>
    <submittedName>
        <fullName evidence="3">Uncharacterized protein</fullName>
    </submittedName>
</protein>
<name>A0A8J5XBI2_DIALT</name>
<keyword evidence="2" id="KW-1133">Transmembrane helix</keyword>